<protein>
    <submittedName>
        <fullName evidence="1">Uncharacterized protein</fullName>
    </submittedName>
</protein>
<dbReference type="Proteomes" id="UP001320831">
    <property type="component" value="Unassembled WGS sequence"/>
</dbReference>
<sequence>MAVALQARREFEAGACDRRLLGELYRQYNPAVGDSELFVTRALSIFPRLNCGLASLYLRHQLQAGEIIRGTFRSASHTVLVADAVLIDITADQFGGPAVYVGKPVPPWRLPWSEKTDI</sequence>
<comment type="caution">
    <text evidence="1">The sequence shown here is derived from an EMBL/GenBank/DDBJ whole genome shotgun (WGS) entry which is preliminary data.</text>
</comment>
<accession>A0ABT2LRQ5</accession>
<dbReference type="RefSeq" id="WP_260904098.1">
    <property type="nucleotide sequence ID" value="NZ_JAOCZP010000004.1"/>
</dbReference>
<proteinExistence type="predicted"/>
<reference evidence="1 2" key="1">
    <citation type="submission" date="2022-09" db="EMBL/GenBank/DDBJ databases">
        <title>Chelativorans salina sp. nov., a novel slightly halophilic bacterium isolated from a saline lake sediment enrichment.</title>
        <authorList>
            <person name="Gao L."/>
            <person name="Fang B.-Z."/>
            <person name="Li W.-J."/>
        </authorList>
    </citation>
    <scope>NUCLEOTIDE SEQUENCE [LARGE SCALE GENOMIC DNA]</scope>
    <source>
        <strain evidence="1 2">EGI FJ00035</strain>
    </source>
</reference>
<name>A0ABT2LRQ5_9HYPH</name>
<gene>
    <name evidence="1" type="ORF">N5A92_14790</name>
</gene>
<evidence type="ECO:0000313" key="2">
    <source>
        <dbReference type="Proteomes" id="UP001320831"/>
    </source>
</evidence>
<dbReference type="EMBL" id="JAOCZP010000004">
    <property type="protein sequence ID" value="MCT7376303.1"/>
    <property type="molecule type" value="Genomic_DNA"/>
</dbReference>
<keyword evidence="2" id="KW-1185">Reference proteome</keyword>
<evidence type="ECO:0000313" key="1">
    <source>
        <dbReference type="EMBL" id="MCT7376303.1"/>
    </source>
</evidence>
<organism evidence="1 2">
    <name type="scientific">Chelativorans salis</name>
    <dbReference type="NCBI Taxonomy" id="2978478"/>
    <lineage>
        <taxon>Bacteria</taxon>
        <taxon>Pseudomonadati</taxon>
        <taxon>Pseudomonadota</taxon>
        <taxon>Alphaproteobacteria</taxon>
        <taxon>Hyphomicrobiales</taxon>
        <taxon>Phyllobacteriaceae</taxon>
        <taxon>Chelativorans</taxon>
    </lineage>
</organism>